<evidence type="ECO:0000313" key="5">
    <source>
        <dbReference type="EMBL" id="BAL60020.1"/>
    </source>
</evidence>
<dbReference type="PANTHER" id="PTHR43976">
    <property type="entry name" value="SHORT CHAIN DEHYDROGENASE"/>
    <property type="match status" value="1"/>
</dbReference>
<dbReference type="InterPro" id="IPR051911">
    <property type="entry name" value="SDR_oxidoreductase"/>
</dbReference>
<reference evidence="5" key="1">
    <citation type="journal article" date="2005" name="Environ. Microbiol.">
        <title>Genetic and functional properties of uncultivated thermophilic crenarchaeotes from a subsurface gold mine as revealed by analysis of genome fragments.</title>
        <authorList>
            <person name="Nunoura T."/>
            <person name="Hirayama H."/>
            <person name="Takami H."/>
            <person name="Oida H."/>
            <person name="Nishi S."/>
            <person name="Shimamura S."/>
            <person name="Suzuki Y."/>
            <person name="Inagaki F."/>
            <person name="Takai K."/>
            <person name="Nealson K.H."/>
            <person name="Horikoshi K."/>
        </authorList>
    </citation>
    <scope>NUCLEOTIDE SEQUENCE</scope>
</reference>
<name>H5SU16_ACEAU</name>
<proteinExistence type="inferred from homology"/>
<dbReference type="InterPro" id="IPR002347">
    <property type="entry name" value="SDR_fam"/>
</dbReference>
<evidence type="ECO:0000256" key="1">
    <source>
        <dbReference type="ARBA" id="ARBA00006484"/>
    </source>
</evidence>
<protein>
    <submittedName>
        <fullName evidence="5">Hypothetical conserved protein</fullName>
    </submittedName>
</protein>
<evidence type="ECO:0000256" key="2">
    <source>
        <dbReference type="ARBA" id="ARBA00023002"/>
    </source>
</evidence>
<dbReference type="PANTHER" id="PTHR43976:SF16">
    <property type="entry name" value="SHORT-CHAIN DEHYDROGENASE_REDUCTASE FAMILY PROTEIN"/>
    <property type="match status" value="1"/>
</dbReference>
<evidence type="ECO:0000256" key="4">
    <source>
        <dbReference type="SAM" id="MobiDB-lite"/>
    </source>
</evidence>
<dbReference type="PRINTS" id="PR00081">
    <property type="entry name" value="GDHRDH"/>
</dbReference>
<dbReference type="InterPro" id="IPR020904">
    <property type="entry name" value="Sc_DH/Rdtase_CS"/>
</dbReference>
<organism evidence="5">
    <name type="scientific">Acetithermum autotrophicum</name>
    <dbReference type="NCBI Taxonomy" id="1446466"/>
    <lineage>
        <taxon>Bacteria</taxon>
        <taxon>Candidatus Bipolaricaulota</taxon>
        <taxon>Candidatus Acetithermum</taxon>
    </lineage>
</organism>
<sequence>MNNQIALITGSNSGIGLATSLYLARRGFTVWATMRNVEKAGELHKAIETEKLPIEIARLDVCDDESVQSAVAQVLQKSGRIDVVVNNAGYGLRGAVEEVSLDEWKRQFETNFFGVIRVTQAVLPQMRAQRSGAIVNISSVLGRFAIPFSGPYTASKFALEGLTETLRYELGPVEHQSDPHRAGVHRHEISRERAARPSRPRREFPVCRL</sequence>
<dbReference type="GO" id="GO:0016491">
    <property type="term" value="F:oxidoreductase activity"/>
    <property type="evidence" value="ECO:0007669"/>
    <property type="project" value="UniProtKB-KW"/>
</dbReference>
<dbReference type="PROSITE" id="PS00061">
    <property type="entry name" value="ADH_SHORT"/>
    <property type="match status" value="1"/>
</dbReference>
<dbReference type="CDD" id="cd05374">
    <property type="entry name" value="17beta-HSD-like_SDR_c"/>
    <property type="match status" value="1"/>
</dbReference>
<keyword evidence="2" id="KW-0560">Oxidoreductase</keyword>
<dbReference type="InterPro" id="IPR036291">
    <property type="entry name" value="NAD(P)-bd_dom_sf"/>
</dbReference>
<accession>H5SU16</accession>
<evidence type="ECO:0000256" key="3">
    <source>
        <dbReference type="RuleBase" id="RU000363"/>
    </source>
</evidence>
<reference evidence="5" key="2">
    <citation type="journal article" date="2012" name="PLoS ONE">
        <title>A Deeply Branching Thermophilic Bacterium with an Ancient Acetyl-CoA Pathway Dominates a Subsurface Ecosystem.</title>
        <authorList>
            <person name="Takami H."/>
            <person name="Noguchi H."/>
            <person name="Takaki Y."/>
            <person name="Uchiyama I."/>
            <person name="Toyoda A."/>
            <person name="Nishi S."/>
            <person name="Chee G.-J."/>
            <person name="Arai W."/>
            <person name="Nunoura T."/>
            <person name="Itoh T."/>
            <person name="Hattori M."/>
            <person name="Takai K."/>
        </authorList>
    </citation>
    <scope>NUCLEOTIDE SEQUENCE</scope>
</reference>
<dbReference type="PRINTS" id="PR00080">
    <property type="entry name" value="SDRFAMILY"/>
</dbReference>
<dbReference type="AlphaFoldDB" id="H5SU16"/>
<feature type="region of interest" description="Disordered" evidence="4">
    <location>
        <begin position="174"/>
        <end position="204"/>
    </location>
</feature>
<dbReference type="Pfam" id="PF00106">
    <property type="entry name" value="adh_short"/>
    <property type="match status" value="1"/>
</dbReference>
<dbReference type="SUPFAM" id="SSF51735">
    <property type="entry name" value="NAD(P)-binding Rossmann-fold domains"/>
    <property type="match status" value="1"/>
</dbReference>
<comment type="similarity">
    <text evidence="1 3">Belongs to the short-chain dehydrogenases/reductases (SDR) family.</text>
</comment>
<feature type="compositionally biased region" description="Basic and acidic residues" evidence="4">
    <location>
        <begin position="175"/>
        <end position="204"/>
    </location>
</feature>
<dbReference type="Gene3D" id="3.40.50.720">
    <property type="entry name" value="NAD(P)-binding Rossmann-like Domain"/>
    <property type="match status" value="1"/>
</dbReference>
<dbReference type="EMBL" id="AP011803">
    <property type="protein sequence ID" value="BAL60020.1"/>
    <property type="molecule type" value="Genomic_DNA"/>
</dbReference>
<gene>
    <name evidence="5" type="ORF">HGMM_OP4C656</name>
</gene>